<name>A0A1D7XN58_9CLOT</name>
<dbReference type="OrthoDB" id="291892at2"/>
<dbReference type="NCBIfam" id="NF037970">
    <property type="entry name" value="vanZ_1"/>
    <property type="match status" value="1"/>
</dbReference>
<dbReference type="AlphaFoldDB" id="A0A1D7XN58"/>
<protein>
    <submittedName>
        <fullName evidence="3">VanZ family protein</fullName>
    </submittedName>
</protein>
<feature type="domain" description="VanZ-like" evidence="2">
    <location>
        <begin position="8"/>
        <end position="144"/>
    </location>
</feature>
<dbReference type="RefSeq" id="WP_069680867.1">
    <property type="nucleotide sequence ID" value="NZ_CP017253.2"/>
</dbReference>
<reference evidence="4" key="1">
    <citation type="submission" date="2016-09" db="EMBL/GenBank/DDBJ databases">
        <title>Genomics of Clostridium taeniosporum, an organism which forms endospores with ribbon-like appendages.</title>
        <authorList>
            <person name="Walker J.R."/>
        </authorList>
    </citation>
    <scope>NUCLEOTIDE SEQUENCE [LARGE SCALE GENOMIC DNA]</scope>
    <source>
        <strain evidence="4">1/k</strain>
    </source>
</reference>
<feature type="transmembrane region" description="Helical" evidence="1">
    <location>
        <begin position="65"/>
        <end position="86"/>
    </location>
</feature>
<organism evidence="3 4">
    <name type="scientific">Clostridium taeniosporum</name>
    <dbReference type="NCBI Taxonomy" id="394958"/>
    <lineage>
        <taxon>Bacteria</taxon>
        <taxon>Bacillati</taxon>
        <taxon>Bacillota</taxon>
        <taxon>Clostridia</taxon>
        <taxon>Eubacteriales</taxon>
        <taxon>Clostridiaceae</taxon>
        <taxon>Clostridium</taxon>
    </lineage>
</organism>
<keyword evidence="1" id="KW-0812">Transmembrane</keyword>
<dbReference type="InterPro" id="IPR006976">
    <property type="entry name" value="VanZ-like"/>
</dbReference>
<evidence type="ECO:0000259" key="2">
    <source>
        <dbReference type="Pfam" id="PF04892"/>
    </source>
</evidence>
<feature type="transmembrane region" description="Helical" evidence="1">
    <location>
        <begin position="125"/>
        <end position="144"/>
    </location>
</feature>
<dbReference type="STRING" id="394958.BGI42_13830"/>
<dbReference type="EMBL" id="CP017253">
    <property type="protein sequence ID" value="AOR24744.1"/>
    <property type="molecule type" value="Genomic_DNA"/>
</dbReference>
<feature type="transmembrane region" description="Helical" evidence="1">
    <location>
        <begin position="98"/>
        <end position="119"/>
    </location>
</feature>
<keyword evidence="4" id="KW-1185">Reference proteome</keyword>
<proteinExistence type="predicted"/>
<evidence type="ECO:0000313" key="4">
    <source>
        <dbReference type="Proteomes" id="UP000094652"/>
    </source>
</evidence>
<evidence type="ECO:0000313" key="3">
    <source>
        <dbReference type="EMBL" id="AOR24744.1"/>
    </source>
</evidence>
<accession>A0A1D7XN58</accession>
<dbReference type="Pfam" id="PF04892">
    <property type="entry name" value="VanZ"/>
    <property type="match status" value="1"/>
</dbReference>
<dbReference type="Proteomes" id="UP000094652">
    <property type="component" value="Chromosome"/>
</dbReference>
<keyword evidence="1" id="KW-1133">Transmembrane helix</keyword>
<gene>
    <name evidence="3" type="ORF">BGI42_13830</name>
</gene>
<keyword evidence="1" id="KW-0472">Membrane</keyword>
<sequence>MKRRLLLIILSLLCIIFIFFNSSQSGKYSQKRSRKIVNQVIPIVDECKFSNSLKSNNIKQKLNFVVRKCAHAFEYCMLAISLYLLFNDLSFKFNNCLIYTLFVVLLTAVLDETLQFFMIQRTSSVIDVLVDFSGGIIGVILSRIKPIIYLNRI</sequence>
<evidence type="ECO:0000256" key="1">
    <source>
        <dbReference type="SAM" id="Phobius"/>
    </source>
</evidence>
<dbReference type="KEGG" id="ctae:BGI42_13830"/>